<keyword evidence="9 10" id="KW-0961">Cell wall biogenesis/degradation</keyword>
<dbReference type="InterPro" id="IPR036615">
    <property type="entry name" value="Mur_ligase_C_dom_sf"/>
</dbReference>
<feature type="compositionally biased region" description="Low complexity" evidence="12">
    <location>
        <begin position="533"/>
        <end position="548"/>
    </location>
</feature>
<dbReference type="GeneID" id="80332418"/>
<dbReference type="GO" id="GO:0009252">
    <property type="term" value="P:peptidoglycan biosynthetic process"/>
    <property type="evidence" value="ECO:0007669"/>
    <property type="project" value="UniProtKB-UniRule"/>
</dbReference>
<dbReference type="GO" id="GO:0008766">
    <property type="term" value="F:UDP-N-acetylmuramoylalanyl-D-glutamyl-2,6-diaminopimelate-D-alanyl-D-alanine ligase activity"/>
    <property type="evidence" value="ECO:0007669"/>
    <property type="project" value="RHEA"/>
</dbReference>
<keyword evidence="5 10" id="KW-0067">ATP-binding</keyword>
<keyword evidence="3 10" id="KW-0132">Cell division</keyword>
<sequence>MIEMTLREIADVVGGTLHDCPDPEVTVTGAVEFDSRRIGSGDLFLALPGARVDGHDYARQAVAAGAVAVLAARPVGVPAIVVTPPSAAPAARDGDTGADGDAAPEDRRTSRALALAADTDGSGAAVLAALAKLARTSVDRLVAAGGLTVVGVTGSSGKTSTKDLLAAVLSPLGPVVAPPGSFNNELGHPWTALRADADTRFLVLELSARGRGHIRALTEVAPPGIGVVLNVGTAHLGEFGSREAIAETKGELVEALPATGLAVLNADDPLVSAMAARTAARVVQVGQAAGADLRATDVTLDEQARARFTLRRGDESVDVTLAVHGEHQVGNALAAAAVALECGADLATAAAALGAAQAVSERRMDVRTRADGVTVINDSYNANPDSVRAALKALVTMAKSGDTARRSWAVIGEMGELGEESVLEHDRIGRLAVRLDVDRFIVVGAGRPVRALFQGAVQEGSWGEEAVHVPDIAAAVELLDSELAPGDVVLVKASKSVGLWAVAEHLTAAAGPDARPAAGSDSRPAADSKSRPAADSIARPAAAEEAAR</sequence>
<evidence type="ECO:0000259" key="13">
    <source>
        <dbReference type="Pfam" id="PF01225"/>
    </source>
</evidence>
<name>A0A516NIM6_9NOCA</name>
<evidence type="ECO:0000256" key="12">
    <source>
        <dbReference type="SAM" id="MobiDB-lite"/>
    </source>
</evidence>
<evidence type="ECO:0000256" key="8">
    <source>
        <dbReference type="ARBA" id="ARBA00023306"/>
    </source>
</evidence>
<keyword evidence="2 10" id="KW-0436">Ligase</keyword>
<feature type="domain" description="Mur ligase C-terminal" evidence="14">
    <location>
        <begin position="362"/>
        <end position="494"/>
    </location>
</feature>
<evidence type="ECO:0000259" key="14">
    <source>
        <dbReference type="Pfam" id="PF02875"/>
    </source>
</evidence>
<evidence type="ECO:0000256" key="5">
    <source>
        <dbReference type="ARBA" id="ARBA00022840"/>
    </source>
</evidence>
<proteinExistence type="inferred from homology"/>
<comment type="subcellular location">
    <subcellularLocation>
        <location evidence="10 11">Cytoplasm</location>
    </subcellularLocation>
</comment>
<evidence type="ECO:0000256" key="6">
    <source>
        <dbReference type="ARBA" id="ARBA00022960"/>
    </source>
</evidence>
<dbReference type="EC" id="6.3.2.10" evidence="10 11"/>
<dbReference type="InterPro" id="IPR035911">
    <property type="entry name" value="MurE/MurF_N"/>
</dbReference>
<dbReference type="GO" id="GO:0071555">
    <property type="term" value="P:cell wall organization"/>
    <property type="evidence" value="ECO:0007669"/>
    <property type="project" value="UniProtKB-KW"/>
</dbReference>
<feature type="binding site" evidence="10">
    <location>
        <begin position="154"/>
        <end position="160"/>
    </location>
    <ligand>
        <name>ATP</name>
        <dbReference type="ChEBI" id="CHEBI:30616"/>
    </ligand>
</feature>
<dbReference type="Pfam" id="PF08245">
    <property type="entry name" value="Mur_ligase_M"/>
    <property type="match status" value="1"/>
</dbReference>
<dbReference type="GO" id="GO:0047480">
    <property type="term" value="F:UDP-N-acetylmuramoyl-tripeptide-D-alanyl-D-alanine ligase activity"/>
    <property type="evidence" value="ECO:0007669"/>
    <property type="project" value="UniProtKB-UniRule"/>
</dbReference>
<organism evidence="16 17">
    <name type="scientific">Nocardia otitidiscaviarum</name>
    <dbReference type="NCBI Taxonomy" id="1823"/>
    <lineage>
        <taxon>Bacteria</taxon>
        <taxon>Bacillati</taxon>
        <taxon>Actinomycetota</taxon>
        <taxon>Actinomycetes</taxon>
        <taxon>Mycobacteriales</taxon>
        <taxon>Nocardiaceae</taxon>
        <taxon>Nocardia</taxon>
    </lineage>
</organism>
<dbReference type="KEGG" id="nod:FOH10_08420"/>
<evidence type="ECO:0000259" key="15">
    <source>
        <dbReference type="Pfam" id="PF08245"/>
    </source>
</evidence>
<dbReference type="Gene3D" id="3.90.190.20">
    <property type="entry name" value="Mur ligase, C-terminal domain"/>
    <property type="match status" value="1"/>
</dbReference>
<dbReference type="InterPro" id="IPR051046">
    <property type="entry name" value="MurCDEF_CellWall_CoF430Synth"/>
</dbReference>
<evidence type="ECO:0000256" key="10">
    <source>
        <dbReference type="HAMAP-Rule" id="MF_02019"/>
    </source>
</evidence>
<comment type="similarity">
    <text evidence="10">Belongs to the MurCDEF family. MurF subfamily.</text>
</comment>
<comment type="pathway">
    <text evidence="10 11">Cell wall biogenesis; peptidoglycan biosynthesis.</text>
</comment>
<comment type="function">
    <text evidence="10 11">Involved in cell wall formation. Catalyzes the final step in the synthesis of UDP-N-acetylmuramoyl-pentapeptide, the precursor of murein.</text>
</comment>
<evidence type="ECO:0000256" key="7">
    <source>
        <dbReference type="ARBA" id="ARBA00022984"/>
    </source>
</evidence>
<dbReference type="InterPro" id="IPR036565">
    <property type="entry name" value="Mur-like_cat_sf"/>
</dbReference>
<dbReference type="Proteomes" id="UP000317039">
    <property type="component" value="Chromosome"/>
</dbReference>
<evidence type="ECO:0000313" key="17">
    <source>
        <dbReference type="Proteomes" id="UP000317039"/>
    </source>
</evidence>
<keyword evidence="7 10" id="KW-0573">Peptidoglycan synthesis</keyword>
<dbReference type="SUPFAM" id="SSF53244">
    <property type="entry name" value="MurD-like peptide ligases, peptide-binding domain"/>
    <property type="match status" value="1"/>
</dbReference>
<keyword evidence="8 10" id="KW-0131">Cell cycle</keyword>
<dbReference type="GO" id="GO:0008360">
    <property type="term" value="P:regulation of cell shape"/>
    <property type="evidence" value="ECO:0007669"/>
    <property type="project" value="UniProtKB-KW"/>
</dbReference>
<dbReference type="Pfam" id="PF01225">
    <property type="entry name" value="Mur_ligase"/>
    <property type="match status" value="1"/>
</dbReference>
<evidence type="ECO:0000256" key="3">
    <source>
        <dbReference type="ARBA" id="ARBA00022618"/>
    </source>
</evidence>
<evidence type="ECO:0000256" key="2">
    <source>
        <dbReference type="ARBA" id="ARBA00022598"/>
    </source>
</evidence>
<dbReference type="GO" id="GO:0051301">
    <property type="term" value="P:cell division"/>
    <property type="evidence" value="ECO:0007669"/>
    <property type="project" value="UniProtKB-KW"/>
</dbReference>
<dbReference type="HAMAP" id="MF_02019">
    <property type="entry name" value="MurF"/>
    <property type="match status" value="1"/>
</dbReference>
<feature type="compositionally biased region" description="Low complexity" evidence="12">
    <location>
        <begin position="510"/>
        <end position="519"/>
    </location>
</feature>
<dbReference type="InterPro" id="IPR004101">
    <property type="entry name" value="Mur_ligase_C"/>
</dbReference>
<keyword evidence="1 10" id="KW-0963">Cytoplasm</keyword>
<comment type="catalytic activity">
    <reaction evidence="10 11">
        <text>D-alanyl-D-alanine + UDP-N-acetyl-alpha-D-muramoyl-L-alanyl-gamma-D-glutamyl-meso-2,6-diaminopimelate + ATP = UDP-N-acetyl-alpha-D-muramoyl-L-alanyl-gamma-D-glutamyl-meso-2,6-diaminopimeloyl-D-alanyl-D-alanine + ADP + phosphate + H(+)</text>
        <dbReference type="Rhea" id="RHEA:28374"/>
        <dbReference type="ChEBI" id="CHEBI:15378"/>
        <dbReference type="ChEBI" id="CHEBI:30616"/>
        <dbReference type="ChEBI" id="CHEBI:43474"/>
        <dbReference type="ChEBI" id="CHEBI:57822"/>
        <dbReference type="ChEBI" id="CHEBI:61386"/>
        <dbReference type="ChEBI" id="CHEBI:83905"/>
        <dbReference type="ChEBI" id="CHEBI:456216"/>
        <dbReference type="EC" id="6.3.2.10"/>
    </reaction>
</comment>
<keyword evidence="4 10" id="KW-0547">Nucleotide-binding</keyword>
<evidence type="ECO:0000256" key="9">
    <source>
        <dbReference type="ARBA" id="ARBA00023316"/>
    </source>
</evidence>
<dbReference type="SUPFAM" id="SSF63418">
    <property type="entry name" value="MurE/MurF N-terminal domain"/>
    <property type="match status" value="1"/>
</dbReference>
<feature type="domain" description="Mur ligase central" evidence="15">
    <location>
        <begin position="152"/>
        <end position="339"/>
    </location>
</feature>
<evidence type="ECO:0000313" key="16">
    <source>
        <dbReference type="EMBL" id="QDP78761.1"/>
    </source>
</evidence>
<dbReference type="InterPro" id="IPR005863">
    <property type="entry name" value="UDP-N-AcMur_synth"/>
</dbReference>
<dbReference type="InterPro" id="IPR013221">
    <property type="entry name" value="Mur_ligase_cen"/>
</dbReference>
<feature type="domain" description="Mur ligase N-terminal catalytic" evidence="13">
    <location>
        <begin position="31"/>
        <end position="81"/>
    </location>
</feature>
<feature type="region of interest" description="Disordered" evidence="12">
    <location>
        <begin position="85"/>
        <end position="107"/>
    </location>
</feature>
<dbReference type="AlphaFoldDB" id="A0A516NIM6"/>
<protein>
    <recommendedName>
        <fullName evidence="10 11">UDP-N-acetylmuramoyl-tripeptide--D-alanyl-D-alanine ligase</fullName>
        <ecNumber evidence="10 11">6.3.2.10</ecNumber>
    </recommendedName>
    <alternativeName>
        <fullName evidence="10">D-alanyl-D-alanine-adding enzyme</fullName>
    </alternativeName>
</protein>
<feature type="region of interest" description="Disordered" evidence="12">
    <location>
        <begin position="510"/>
        <end position="548"/>
    </location>
</feature>
<dbReference type="InterPro" id="IPR000713">
    <property type="entry name" value="Mur_ligase_N"/>
</dbReference>
<dbReference type="NCBIfam" id="TIGR01143">
    <property type="entry name" value="murF"/>
    <property type="match status" value="1"/>
</dbReference>
<evidence type="ECO:0000256" key="4">
    <source>
        <dbReference type="ARBA" id="ARBA00022741"/>
    </source>
</evidence>
<reference evidence="16 17" key="1">
    <citation type="submission" date="2019-07" db="EMBL/GenBank/DDBJ databases">
        <title>Complete Genome Sequence and Methylome Analysis of Nocardia otitidis-caviarum NEB252.</title>
        <authorList>
            <person name="Fomenkov A."/>
            <person name="Anton B.P."/>
            <person name="Vincze T."/>
            <person name="Roberts R.J."/>
        </authorList>
    </citation>
    <scope>NUCLEOTIDE SEQUENCE [LARGE SCALE GENOMIC DNA]</scope>
    <source>
        <strain evidence="16 17">NEB252</strain>
    </source>
</reference>
<dbReference type="EMBL" id="CP041695">
    <property type="protein sequence ID" value="QDP78761.1"/>
    <property type="molecule type" value="Genomic_DNA"/>
</dbReference>
<dbReference type="PANTHER" id="PTHR43024">
    <property type="entry name" value="UDP-N-ACETYLMURAMOYL-TRIPEPTIDE--D-ALANYL-D-ALANINE LIGASE"/>
    <property type="match status" value="1"/>
</dbReference>
<dbReference type="RefSeq" id="WP_143980300.1">
    <property type="nucleotide sequence ID" value="NZ_CP041695.1"/>
</dbReference>
<dbReference type="UniPathway" id="UPA00219"/>
<dbReference type="PANTHER" id="PTHR43024:SF1">
    <property type="entry name" value="UDP-N-ACETYLMURAMOYL-TRIPEPTIDE--D-ALANYL-D-ALANINE LIGASE"/>
    <property type="match status" value="1"/>
</dbReference>
<keyword evidence="6 10" id="KW-0133">Cell shape</keyword>
<dbReference type="Pfam" id="PF02875">
    <property type="entry name" value="Mur_ligase_C"/>
    <property type="match status" value="1"/>
</dbReference>
<dbReference type="Gene3D" id="3.40.1190.10">
    <property type="entry name" value="Mur-like, catalytic domain"/>
    <property type="match status" value="1"/>
</dbReference>
<dbReference type="Gene3D" id="3.40.1390.10">
    <property type="entry name" value="MurE/MurF, N-terminal domain"/>
    <property type="match status" value="1"/>
</dbReference>
<dbReference type="SUPFAM" id="SSF53623">
    <property type="entry name" value="MurD-like peptide ligases, catalytic domain"/>
    <property type="match status" value="1"/>
</dbReference>
<evidence type="ECO:0000256" key="1">
    <source>
        <dbReference type="ARBA" id="ARBA00022490"/>
    </source>
</evidence>
<evidence type="ECO:0000256" key="11">
    <source>
        <dbReference type="RuleBase" id="RU004136"/>
    </source>
</evidence>
<gene>
    <name evidence="10" type="primary">murF</name>
    <name evidence="16" type="ORF">FOH10_08420</name>
</gene>
<dbReference type="GO" id="GO:0005524">
    <property type="term" value="F:ATP binding"/>
    <property type="evidence" value="ECO:0007669"/>
    <property type="project" value="UniProtKB-UniRule"/>
</dbReference>
<dbReference type="GO" id="GO:0005737">
    <property type="term" value="C:cytoplasm"/>
    <property type="evidence" value="ECO:0007669"/>
    <property type="project" value="UniProtKB-SubCell"/>
</dbReference>
<accession>A0A516NIM6</accession>